<dbReference type="AlphaFoldDB" id="A0A0R3S7R5"/>
<dbReference type="EMBL" id="UYSG01000011">
    <property type="protein sequence ID" value="VDL11731.1"/>
    <property type="molecule type" value="Genomic_DNA"/>
</dbReference>
<evidence type="ECO:0000313" key="3">
    <source>
        <dbReference type="WBParaSite" id="HDID_0000011201-mRNA-1"/>
    </source>
</evidence>
<evidence type="ECO:0000313" key="2">
    <source>
        <dbReference type="Proteomes" id="UP000274504"/>
    </source>
</evidence>
<proteinExistence type="predicted"/>
<reference evidence="3" key="1">
    <citation type="submission" date="2016-04" db="UniProtKB">
        <authorList>
            <consortium name="WormBaseParasite"/>
        </authorList>
    </citation>
    <scope>IDENTIFICATION</scope>
</reference>
<gene>
    <name evidence="1" type="ORF">HDID_LOCUS113</name>
</gene>
<dbReference type="Proteomes" id="UP000274504">
    <property type="component" value="Unassembled WGS sequence"/>
</dbReference>
<organism evidence="3">
    <name type="scientific">Hymenolepis diminuta</name>
    <name type="common">Rat tapeworm</name>
    <dbReference type="NCBI Taxonomy" id="6216"/>
    <lineage>
        <taxon>Eukaryota</taxon>
        <taxon>Metazoa</taxon>
        <taxon>Spiralia</taxon>
        <taxon>Lophotrochozoa</taxon>
        <taxon>Platyhelminthes</taxon>
        <taxon>Cestoda</taxon>
        <taxon>Eucestoda</taxon>
        <taxon>Cyclophyllidea</taxon>
        <taxon>Hymenolepididae</taxon>
        <taxon>Hymenolepis</taxon>
    </lineage>
</organism>
<dbReference type="WBParaSite" id="HDID_0000011201-mRNA-1">
    <property type="protein sequence ID" value="HDID_0000011201-mRNA-1"/>
    <property type="gene ID" value="HDID_0000011201"/>
</dbReference>
<protein>
    <submittedName>
        <fullName evidence="3">Secreted protein</fullName>
    </submittedName>
</protein>
<name>A0A0R3S7R5_HYMDI</name>
<sequence length="130" mass="15055">MSSITRFAYWSLEVIAKRVHMSACPVRQEANWENVCNPLRRQKKQQYHSIRAFSRPGNRIRIRRLTHKHHRHHLPSNTAILTPYPSSLLQFARAHIKTRPSSTCIASHLSSVCNCGHFTNTTTALYPRLV</sequence>
<evidence type="ECO:0000313" key="1">
    <source>
        <dbReference type="EMBL" id="VDL11731.1"/>
    </source>
</evidence>
<reference evidence="1 2" key="2">
    <citation type="submission" date="2018-11" db="EMBL/GenBank/DDBJ databases">
        <authorList>
            <consortium name="Pathogen Informatics"/>
        </authorList>
    </citation>
    <scope>NUCLEOTIDE SEQUENCE [LARGE SCALE GENOMIC DNA]</scope>
</reference>
<accession>A0A0R3S7R5</accession>